<accession>A0AA44WK34</accession>
<evidence type="ECO:0000313" key="3">
    <source>
        <dbReference type="EMBL" id="PNH32936.1"/>
    </source>
</evidence>
<evidence type="ECO:0008006" key="5">
    <source>
        <dbReference type="Google" id="ProtNLM"/>
    </source>
</evidence>
<feature type="compositionally biased region" description="Gly residues" evidence="1">
    <location>
        <begin position="32"/>
        <end position="48"/>
    </location>
</feature>
<dbReference type="AlphaFoldDB" id="A0AA44WK34"/>
<protein>
    <recommendedName>
        <fullName evidence="5">Cyclin-like f-box protein</fullName>
    </recommendedName>
</protein>
<feature type="chain" id="PRO_5041314009" description="Cyclin-like f-box protein" evidence="2">
    <location>
        <begin position="21"/>
        <end position="364"/>
    </location>
</feature>
<gene>
    <name evidence="3" type="ORF">BJF96_g3818</name>
</gene>
<reference evidence="3 4" key="1">
    <citation type="submission" date="2017-12" db="EMBL/GenBank/DDBJ databases">
        <title>Comparative genomics yields insights into virulence evolution of Verticillium dahliae.</title>
        <authorList>
            <person name="Fan R."/>
            <person name="Armitage A.D."/>
            <person name="Cascant-Lopez E."/>
            <person name="Sobczyk M."/>
            <person name="Cockerton H.M."/>
            <person name="Harrison R.J."/>
        </authorList>
    </citation>
    <scope>NUCLEOTIDE SEQUENCE [LARGE SCALE GENOMIC DNA]</scope>
    <source>
        <strain evidence="3 4">12008</strain>
    </source>
</reference>
<feature type="region of interest" description="Disordered" evidence="1">
    <location>
        <begin position="22"/>
        <end position="72"/>
    </location>
</feature>
<feature type="signal peptide" evidence="2">
    <location>
        <begin position="1"/>
        <end position="20"/>
    </location>
</feature>
<keyword evidence="2" id="KW-0732">Signal</keyword>
<comment type="caution">
    <text evidence="3">The sequence shown here is derived from an EMBL/GenBank/DDBJ whole genome shotgun (WGS) entry which is preliminary data.</text>
</comment>
<dbReference type="Proteomes" id="UP000236305">
    <property type="component" value="Unassembled WGS sequence"/>
</dbReference>
<evidence type="ECO:0000256" key="2">
    <source>
        <dbReference type="SAM" id="SignalP"/>
    </source>
</evidence>
<proteinExistence type="predicted"/>
<evidence type="ECO:0000313" key="4">
    <source>
        <dbReference type="Proteomes" id="UP000236305"/>
    </source>
</evidence>
<name>A0AA44WK34_VERDA</name>
<dbReference type="Gene3D" id="3.40.50.1820">
    <property type="entry name" value="alpha/beta hydrolase"/>
    <property type="match status" value="1"/>
</dbReference>
<evidence type="ECO:0000256" key="1">
    <source>
        <dbReference type="SAM" id="MobiDB-lite"/>
    </source>
</evidence>
<dbReference type="InterPro" id="IPR029058">
    <property type="entry name" value="AB_hydrolase_fold"/>
</dbReference>
<sequence>MLNVRSLLAALTLLLLVVNAAPSPKPQNRRPGGNGNGNGNGNGRGNGRGNRQTAQQQAARVPQGISEATDGSTILDMTAEVNGLPLRFRVSMPADQFVADSPVNTANPVAGAAQTPGAAGTMGLNVLLHGDGGQSFFDFPNQAAQANLAGVAILAPNANLFWGGGQGLDRTDGVAHAQAVTDLVTQTLPQVVAFNASNVFLTGVSGGSLLLSGFVMPAHMDAFGATGVMLNCGAMPPQVAVTDASAAALTGARVHFQTTTQELDLLQGAIPAGIQAYEDVLQTQGLSADQINALQTVDGTPNGGHCAFDGQDFVSGVQLMADNYASVMQAGGSGEVAGIGNVKTGVVGNENVQFTGANRRSMVG</sequence>
<organism evidence="3 4">
    <name type="scientific">Verticillium dahliae</name>
    <name type="common">Verticillium wilt</name>
    <dbReference type="NCBI Taxonomy" id="27337"/>
    <lineage>
        <taxon>Eukaryota</taxon>
        <taxon>Fungi</taxon>
        <taxon>Dikarya</taxon>
        <taxon>Ascomycota</taxon>
        <taxon>Pezizomycotina</taxon>
        <taxon>Sordariomycetes</taxon>
        <taxon>Hypocreomycetidae</taxon>
        <taxon>Glomerellales</taxon>
        <taxon>Plectosphaerellaceae</taxon>
        <taxon>Verticillium</taxon>
    </lineage>
</organism>
<dbReference type="SUPFAM" id="SSF53474">
    <property type="entry name" value="alpha/beta-Hydrolases"/>
    <property type="match status" value="1"/>
</dbReference>
<dbReference type="EMBL" id="MPSH01000010">
    <property type="protein sequence ID" value="PNH32936.1"/>
    <property type="molecule type" value="Genomic_DNA"/>
</dbReference>